<keyword evidence="1" id="KW-0145">Chemotaxis</keyword>
<evidence type="ECO:0000256" key="1">
    <source>
        <dbReference type="ARBA" id="ARBA00022500"/>
    </source>
</evidence>
<dbReference type="InterPro" id="IPR037257">
    <property type="entry name" value="T2SS_E_N_sf"/>
</dbReference>
<dbReference type="InterPro" id="IPR028051">
    <property type="entry name" value="CheX-like_dom"/>
</dbReference>
<proteinExistence type="predicted"/>
<evidence type="ECO:0000313" key="3">
    <source>
        <dbReference type="EMBL" id="KIE42401.1"/>
    </source>
</evidence>
<dbReference type="SUPFAM" id="SSF160246">
    <property type="entry name" value="EspE N-terminal domain-like"/>
    <property type="match status" value="2"/>
</dbReference>
<feature type="domain" description="Chemotaxis phosphatase CheX-like" evidence="2">
    <location>
        <begin position="174"/>
        <end position="270"/>
    </location>
</feature>
<evidence type="ECO:0000313" key="4">
    <source>
        <dbReference type="Proteomes" id="UP000031433"/>
    </source>
</evidence>
<gene>
    <name evidence="3" type="ORF">SE37_07055</name>
</gene>
<name>A0A0C1QW76_9BACT</name>
<keyword evidence="4" id="KW-1185">Reference proteome</keyword>
<reference evidence="3 4" key="1">
    <citation type="submission" date="2015-01" db="EMBL/GenBank/DDBJ databases">
        <title>Genome sequence of the anaerobic bacterium Geobacter soli GSS01, a dissimilatory Fe(III) reducer from soil.</title>
        <authorList>
            <person name="Yang G."/>
            <person name="Zhou S."/>
        </authorList>
    </citation>
    <scope>NUCLEOTIDE SEQUENCE [LARGE SCALE GENOMIC DNA]</scope>
    <source>
        <strain evidence="3 4">GSS01</strain>
    </source>
</reference>
<organism evidence="3 4">
    <name type="scientific">Geobacter soli</name>
    <dbReference type="NCBI Taxonomy" id="1510391"/>
    <lineage>
        <taxon>Bacteria</taxon>
        <taxon>Pseudomonadati</taxon>
        <taxon>Thermodesulfobacteriota</taxon>
        <taxon>Desulfuromonadia</taxon>
        <taxon>Geobacterales</taxon>
        <taxon>Geobacteraceae</taxon>
        <taxon>Geobacter</taxon>
    </lineage>
</organism>
<sequence length="287" mass="31344">MAVKFFGQFLVEKGVVTREVLLQAIELQESVNLSFGATAMAMGLLTEADIEKVHNAQRCEDLRFGDMAVKLELLTADQMQQVLTRQKNGHLYIGEALVKVGGLSADDLPRYLDEFKVDQAQYATDTVSIPAGLANPNIWEMVVDLSRKMLTRVALLTFRPEPCFVANRLPRKDVYAAMDFSGDVSGCYLMGVSTDAQARIARAILKEANVDEEPKEVLDDTVMEFINVVCGNIAAKAAQLGKSIEIAPPRIVEASGGIVPPADHLCLCFPACLAEGDHVELAVFIKE</sequence>
<evidence type="ECO:0000259" key="2">
    <source>
        <dbReference type="Pfam" id="PF13690"/>
    </source>
</evidence>
<protein>
    <submittedName>
        <fullName evidence="3">Chemotaxis protein CheX</fullName>
    </submittedName>
</protein>
<dbReference type="EMBL" id="JXBL01000001">
    <property type="protein sequence ID" value="KIE42401.1"/>
    <property type="molecule type" value="Genomic_DNA"/>
</dbReference>
<dbReference type="Proteomes" id="UP000031433">
    <property type="component" value="Unassembled WGS sequence"/>
</dbReference>
<dbReference type="AlphaFoldDB" id="A0A0C1QW76"/>
<dbReference type="GO" id="GO:0006935">
    <property type="term" value="P:chemotaxis"/>
    <property type="evidence" value="ECO:0007669"/>
    <property type="project" value="UniProtKB-KW"/>
</dbReference>
<comment type="caution">
    <text evidence="3">The sequence shown here is derived from an EMBL/GenBank/DDBJ whole genome shotgun (WGS) entry which is preliminary data.</text>
</comment>
<dbReference type="Pfam" id="PF13690">
    <property type="entry name" value="CheX"/>
    <property type="match status" value="1"/>
</dbReference>
<accession>A0A0C1QW76</accession>
<dbReference type="RefSeq" id="WP_039644925.1">
    <property type="nucleotide sequence ID" value="NZ_JXBL01000001.1"/>
</dbReference>
<dbReference type="SUPFAM" id="SSF103039">
    <property type="entry name" value="CheC-like"/>
    <property type="match status" value="1"/>
</dbReference>
<dbReference type="Gene3D" id="3.40.1550.10">
    <property type="entry name" value="CheC-like"/>
    <property type="match status" value="1"/>
</dbReference>
<dbReference type="InterPro" id="IPR028976">
    <property type="entry name" value="CheC-like_sf"/>
</dbReference>